<dbReference type="AlphaFoldDB" id="A0AAU6PYF4"/>
<sequence length="55" mass="6318">MTVPHPSPPRNAAYRELMRQKNSFMISMTIAFMVLFFLLPLLAGFNKPLMYLISA</sequence>
<protein>
    <submittedName>
        <fullName evidence="2">DUF485 domain-containing protein</fullName>
    </submittedName>
</protein>
<keyword evidence="1" id="KW-1133">Transmembrane helix</keyword>
<evidence type="ECO:0000313" key="2">
    <source>
        <dbReference type="EMBL" id="WYF43267.1"/>
    </source>
</evidence>
<accession>A0AAU6PYF4</accession>
<name>A0AAU6PYF4_9DEIO</name>
<proteinExistence type="predicted"/>
<dbReference type="RefSeq" id="WP_339093784.1">
    <property type="nucleotide sequence ID" value="NZ_CP149782.1"/>
</dbReference>
<keyword evidence="1" id="KW-0812">Transmembrane</keyword>
<gene>
    <name evidence="2" type="ORF">WDJ50_07425</name>
</gene>
<keyword evidence="1" id="KW-0472">Membrane</keyword>
<dbReference type="Pfam" id="PF04341">
    <property type="entry name" value="DUF485"/>
    <property type="match status" value="1"/>
</dbReference>
<evidence type="ECO:0000256" key="1">
    <source>
        <dbReference type="SAM" id="Phobius"/>
    </source>
</evidence>
<organism evidence="2">
    <name type="scientific">Deinococcus sp. VB142</name>
    <dbReference type="NCBI Taxonomy" id="3112952"/>
    <lineage>
        <taxon>Bacteria</taxon>
        <taxon>Thermotogati</taxon>
        <taxon>Deinococcota</taxon>
        <taxon>Deinococci</taxon>
        <taxon>Deinococcales</taxon>
        <taxon>Deinococcaceae</taxon>
        <taxon>Deinococcus</taxon>
    </lineage>
</organism>
<feature type="transmembrane region" description="Helical" evidence="1">
    <location>
        <begin position="24"/>
        <end position="45"/>
    </location>
</feature>
<dbReference type="EMBL" id="CP149782">
    <property type="protein sequence ID" value="WYF43267.1"/>
    <property type="molecule type" value="Genomic_DNA"/>
</dbReference>
<reference evidence="2" key="1">
    <citation type="submission" date="2024-03" db="EMBL/GenBank/DDBJ databases">
        <title>Deinococcus weizhi sp. nov., isolated from human skin.</title>
        <authorList>
            <person name="Wei Z."/>
            <person name="Tian F."/>
            <person name="Yang C."/>
            <person name="Xin L.T."/>
            <person name="Wen Z.J."/>
            <person name="Lan K.C."/>
            <person name="Yu L."/>
            <person name="Zhe W."/>
            <person name="Dan F.D."/>
            <person name="Jun W."/>
            <person name="Rui Z."/>
            <person name="Yong X.J."/>
            <person name="Ting Y."/>
            <person name="Wei X."/>
            <person name="Xu Z.G."/>
            <person name="Xin Z."/>
            <person name="Dong F.G."/>
            <person name="Ni X.M."/>
            <person name="Zheng M.G."/>
            <person name="Chun Y."/>
            <person name="Qian W.X."/>
        </authorList>
    </citation>
    <scope>NUCLEOTIDE SEQUENCE</scope>
    <source>
        <strain evidence="2">VB142</strain>
    </source>
</reference>
<dbReference type="InterPro" id="IPR007436">
    <property type="entry name" value="DUF485"/>
</dbReference>